<protein>
    <submittedName>
        <fullName evidence="2">Uncharacterized protein</fullName>
    </submittedName>
</protein>
<accession>A0ABQ2AHF0</accession>
<feature type="region of interest" description="Disordered" evidence="1">
    <location>
        <begin position="66"/>
        <end position="118"/>
    </location>
</feature>
<comment type="caution">
    <text evidence="2">The sequence shown here is derived from an EMBL/GenBank/DDBJ whole genome shotgun (WGS) entry which is preliminary data.</text>
</comment>
<evidence type="ECO:0000313" key="2">
    <source>
        <dbReference type="EMBL" id="GGH90765.1"/>
    </source>
</evidence>
<sequence>MADIDFLAPKREVFKGLRYGFPEPFEAFPPAVSRGAPAQERGPSGTASDRAWGPFRSLSWRCGQSLVGSGRSGAGPGSGTGSGPGGVGAGKGFGDGGPGGRGWVGSGEVGSGPGWGGNGSGSWIGGMVMELPLSHWADVP</sequence>
<proteinExistence type="predicted"/>
<evidence type="ECO:0000256" key="1">
    <source>
        <dbReference type="SAM" id="MobiDB-lite"/>
    </source>
</evidence>
<evidence type="ECO:0000313" key="3">
    <source>
        <dbReference type="Proteomes" id="UP000643279"/>
    </source>
</evidence>
<dbReference type="EMBL" id="BMFW01000002">
    <property type="protein sequence ID" value="GGH90765.1"/>
    <property type="molecule type" value="Genomic_DNA"/>
</dbReference>
<keyword evidence="3" id="KW-1185">Reference proteome</keyword>
<name>A0ABQ2AHF0_9MICC</name>
<dbReference type="Proteomes" id="UP000643279">
    <property type="component" value="Unassembled WGS sequence"/>
</dbReference>
<reference evidence="3" key="1">
    <citation type="journal article" date="2019" name="Int. J. Syst. Evol. Microbiol.">
        <title>The Global Catalogue of Microorganisms (GCM) 10K type strain sequencing project: providing services to taxonomists for standard genome sequencing and annotation.</title>
        <authorList>
            <consortium name="The Broad Institute Genomics Platform"/>
            <consortium name="The Broad Institute Genome Sequencing Center for Infectious Disease"/>
            <person name="Wu L."/>
            <person name="Ma J."/>
        </authorList>
    </citation>
    <scope>NUCLEOTIDE SEQUENCE [LARGE SCALE GENOMIC DNA]</scope>
    <source>
        <strain evidence="3">CGMCC 1.12778</strain>
    </source>
</reference>
<gene>
    <name evidence="2" type="ORF">GCM10007170_05310</name>
</gene>
<organism evidence="2 3">
    <name type="scientific">Arthrobacter liuii</name>
    <dbReference type="NCBI Taxonomy" id="1476996"/>
    <lineage>
        <taxon>Bacteria</taxon>
        <taxon>Bacillati</taxon>
        <taxon>Actinomycetota</taxon>
        <taxon>Actinomycetes</taxon>
        <taxon>Micrococcales</taxon>
        <taxon>Micrococcaceae</taxon>
        <taxon>Arthrobacter</taxon>
    </lineage>
</organism>
<feature type="compositionally biased region" description="Gly residues" evidence="1">
    <location>
        <begin position="70"/>
        <end position="118"/>
    </location>
</feature>
<feature type="region of interest" description="Disordered" evidence="1">
    <location>
        <begin position="30"/>
        <end position="53"/>
    </location>
</feature>